<sequence length="95" mass="10326">MWRSVSLTGERSCDAVSLTGERSCGQCHSLTGERSCGRQCHSQVKGHVTVSVTHSRCQRSCGRQCHSLTGERSCDVSVTHSQVKGHVTSVSLTHR</sequence>
<gene>
    <name evidence="1" type="ORF">JOB18_022323</name>
</gene>
<keyword evidence="2" id="KW-1185">Reference proteome</keyword>
<evidence type="ECO:0000313" key="1">
    <source>
        <dbReference type="EMBL" id="KAG7460363.1"/>
    </source>
</evidence>
<dbReference type="AlphaFoldDB" id="A0AAV6PE26"/>
<dbReference type="EMBL" id="JAGKHQ010001182">
    <property type="protein sequence ID" value="KAG7460363.1"/>
    <property type="molecule type" value="Genomic_DNA"/>
</dbReference>
<reference evidence="1 2" key="1">
    <citation type="journal article" date="2021" name="Sci. Rep.">
        <title>Chromosome anchoring in Senegalese sole (Solea senegalensis) reveals sex-associated markers and genome rearrangements in flatfish.</title>
        <authorList>
            <person name="Guerrero-Cozar I."/>
            <person name="Gomez-Garrido J."/>
            <person name="Berbel C."/>
            <person name="Martinez-Blanch J.F."/>
            <person name="Alioto T."/>
            <person name="Claros M.G."/>
            <person name="Gagnaire P.A."/>
            <person name="Manchado M."/>
        </authorList>
    </citation>
    <scope>NUCLEOTIDE SEQUENCE [LARGE SCALE GENOMIC DNA]</scope>
    <source>
        <strain evidence="1">Sse05_10M</strain>
    </source>
</reference>
<name>A0AAV6PE26_SOLSE</name>
<evidence type="ECO:0000313" key="2">
    <source>
        <dbReference type="Proteomes" id="UP000693946"/>
    </source>
</evidence>
<accession>A0AAV6PE26</accession>
<protein>
    <submittedName>
        <fullName evidence="1">Uncharacterized protein</fullName>
    </submittedName>
</protein>
<dbReference type="Proteomes" id="UP000693946">
    <property type="component" value="Unassembled WGS sequence"/>
</dbReference>
<organism evidence="1 2">
    <name type="scientific">Solea senegalensis</name>
    <name type="common">Senegalese sole</name>
    <dbReference type="NCBI Taxonomy" id="28829"/>
    <lineage>
        <taxon>Eukaryota</taxon>
        <taxon>Metazoa</taxon>
        <taxon>Chordata</taxon>
        <taxon>Craniata</taxon>
        <taxon>Vertebrata</taxon>
        <taxon>Euteleostomi</taxon>
        <taxon>Actinopterygii</taxon>
        <taxon>Neopterygii</taxon>
        <taxon>Teleostei</taxon>
        <taxon>Neoteleostei</taxon>
        <taxon>Acanthomorphata</taxon>
        <taxon>Carangaria</taxon>
        <taxon>Pleuronectiformes</taxon>
        <taxon>Pleuronectoidei</taxon>
        <taxon>Soleidae</taxon>
        <taxon>Solea</taxon>
    </lineage>
</organism>
<proteinExistence type="predicted"/>
<comment type="caution">
    <text evidence="1">The sequence shown here is derived from an EMBL/GenBank/DDBJ whole genome shotgun (WGS) entry which is preliminary data.</text>
</comment>